<dbReference type="PANTHER" id="PTHR46112">
    <property type="entry name" value="AMINOPEPTIDASE"/>
    <property type="match status" value="1"/>
</dbReference>
<dbReference type="PANTHER" id="PTHR46112:SF8">
    <property type="entry name" value="CYTOPLASMIC PEPTIDASE PEPQ-RELATED"/>
    <property type="match status" value="1"/>
</dbReference>
<feature type="domain" description="Peptidase M24" evidence="1">
    <location>
        <begin position="27"/>
        <end position="187"/>
    </location>
</feature>
<gene>
    <name evidence="2" type="ORF">SAMN04488509_101287</name>
</gene>
<dbReference type="InterPro" id="IPR036005">
    <property type="entry name" value="Creatinase/aminopeptidase-like"/>
</dbReference>
<reference evidence="2 3" key="1">
    <citation type="submission" date="2016-10" db="EMBL/GenBank/DDBJ databases">
        <authorList>
            <person name="de Groot N.N."/>
        </authorList>
    </citation>
    <scope>NUCLEOTIDE SEQUENCE [LARGE SCALE GENOMIC DNA]</scope>
    <source>
        <strain evidence="2 3">DSM 16957</strain>
    </source>
</reference>
<organism evidence="2 3">
    <name type="scientific">Aquimonas voraii</name>
    <dbReference type="NCBI Taxonomy" id="265719"/>
    <lineage>
        <taxon>Bacteria</taxon>
        <taxon>Pseudomonadati</taxon>
        <taxon>Pseudomonadota</taxon>
        <taxon>Gammaproteobacteria</taxon>
        <taxon>Lysobacterales</taxon>
        <taxon>Lysobacteraceae</taxon>
        <taxon>Aquimonas</taxon>
    </lineage>
</organism>
<dbReference type="Pfam" id="PF00557">
    <property type="entry name" value="Peptidase_M24"/>
    <property type="match status" value="1"/>
</dbReference>
<evidence type="ECO:0000313" key="2">
    <source>
        <dbReference type="EMBL" id="SDD11489.1"/>
    </source>
</evidence>
<evidence type="ECO:0000313" key="3">
    <source>
        <dbReference type="Proteomes" id="UP000199603"/>
    </source>
</evidence>
<sequence length="227" mass="25053">MISIQPWGAGPHPGEGVGPGFDAARLLAARERSLEATRRIAARLCPGMREDQANRVADQVFEELGFERIWHPTHIRFGRNTLKLYKEASDPEVVLGENDLFFIDIGPVWDGHEGDYGDTFVLGDDPAHHDIAAAARELFEVVAEQWRSGCSGRELYAFAERAAEQRGYALNLGAPGHRLGDFPHAVHKACKLAAAEFAPAPGLWVLEIQIRHPTRPIGAFFEDLLLA</sequence>
<dbReference type="Gene3D" id="3.90.230.10">
    <property type="entry name" value="Creatinase/methionine aminopeptidase superfamily"/>
    <property type="match status" value="1"/>
</dbReference>
<accession>A0A1G6S3Q8</accession>
<dbReference type="SUPFAM" id="SSF55920">
    <property type="entry name" value="Creatinase/aminopeptidase"/>
    <property type="match status" value="1"/>
</dbReference>
<dbReference type="AlphaFoldDB" id="A0A1G6S3Q8"/>
<protein>
    <submittedName>
        <fullName evidence="2">Metallopeptidase family M24</fullName>
    </submittedName>
</protein>
<dbReference type="CDD" id="cd01066">
    <property type="entry name" value="APP_MetAP"/>
    <property type="match status" value="1"/>
</dbReference>
<dbReference type="InterPro" id="IPR000994">
    <property type="entry name" value="Pept_M24"/>
</dbReference>
<dbReference type="EMBL" id="FNAG01000001">
    <property type="protein sequence ID" value="SDD11489.1"/>
    <property type="molecule type" value="Genomic_DNA"/>
</dbReference>
<proteinExistence type="predicted"/>
<evidence type="ECO:0000259" key="1">
    <source>
        <dbReference type="Pfam" id="PF00557"/>
    </source>
</evidence>
<dbReference type="Proteomes" id="UP000199603">
    <property type="component" value="Unassembled WGS sequence"/>
</dbReference>
<dbReference type="OrthoDB" id="570664at2"/>
<dbReference type="InterPro" id="IPR050659">
    <property type="entry name" value="Peptidase_M24B"/>
</dbReference>
<name>A0A1G6S3Q8_9GAMM</name>
<keyword evidence="3" id="KW-1185">Reference proteome</keyword>
<dbReference type="STRING" id="265719.SAMN04488509_101287"/>
<dbReference type="RefSeq" id="WP_091237956.1">
    <property type="nucleotide sequence ID" value="NZ_FNAG01000001.1"/>
</dbReference>